<dbReference type="GO" id="GO:0004435">
    <property type="term" value="F:phosphatidylinositol-4,5-bisphosphate phospholipase C activity"/>
    <property type="evidence" value="ECO:0007669"/>
    <property type="project" value="UniProtKB-EC"/>
</dbReference>
<dbReference type="Pfam" id="PF00388">
    <property type="entry name" value="PI-PLC-X"/>
    <property type="match status" value="1"/>
</dbReference>
<dbReference type="SUPFAM" id="SSF50729">
    <property type="entry name" value="PH domain-like"/>
    <property type="match status" value="1"/>
</dbReference>
<dbReference type="InterPro" id="IPR037862">
    <property type="entry name" value="PLC-beta_PH"/>
</dbReference>
<keyword evidence="8" id="KW-1185">Reference proteome</keyword>
<evidence type="ECO:0000256" key="5">
    <source>
        <dbReference type="RuleBase" id="RU361133"/>
    </source>
</evidence>
<dbReference type="PROSITE" id="PS50007">
    <property type="entry name" value="PIPLC_X_DOMAIN"/>
    <property type="match status" value="1"/>
</dbReference>
<dbReference type="CDD" id="cd16200">
    <property type="entry name" value="EFh_PI-PLCbeta"/>
    <property type="match status" value="1"/>
</dbReference>
<keyword evidence="3 5" id="KW-0442">Lipid degradation</keyword>
<dbReference type="PRINTS" id="PR00390">
    <property type="entry name" value="PHPHLIPASEC"/>
</dbReference>
<dbReference type="Gene3D" id="3.20.20.190">
    <property type="entry name" value="Phosphatidylinositol (PI) phosphodiesterase"/>
    <property type="match status" value="1"/>
</dbReference>
<dbReference type="SUPFAM" id="SSF47473">
    <property type="entry name" value="EF-hand"/>
    <property type="match status" value="1"/>
</dbReference>
<dbReference type="Pfam" id="PF09279">
    <property type="entry name" value="EF-hand_like"/>
    <property type="match status" value="1"/>
</dbReference>
<dbReference type="CDD" id="cd13361">
    <property type="entry name" value="PH_PLC_beta"/>
    <property type="match status" value="1"/>
</dbReference>
<evidence type="ECO:0000256" key="1">
    <source>
        <dbReference type="ARBA" id="ARBA00012368"/>
    </source>
</evidence>
<accession>A0A9W9Z196</accession>
<protein>
    <recommendedName>
        <fullName evidence="1 5">Phosphoinositide phospholipase C</fullName>
        <ecNumber evidence="1 5">3.1.4.11</ecNumber>
    </recommendedName>
</protein>
<dbReference type="GO" id="GO:0046488">
    <property type="term" value="P:phosphatidylinositol metabolic process"/>
    <property type="evidence" value="ECO:0007669"/>
    <property type="project" value="TreeGrafter"/>
</dbReference>
<evidence type="ECO:0000313" key="8">
    <source>
        <dbReference type="Proteomes" id="UP001163046"/>
    </source>
</evidence>
<dbReference type="AlphaFoldDB" id="A0A9W9Z196"/>
<dbReference type="Gene3D" id="1.10.238.10">
    <property type="entry name" value="EF-hand"/>
    <property type="match status" value="1"/>
</dbReference>
<feature type="domain" description="Phosphatidylinositol-specific phospholipase C X" evidence="6">
    <location>
        <begin position="334"/>
        <end position="458"/>
    </location>
</feature>
<evidence type="ECO:0000256" key="3">
    <source>
        <dbReference type="ARBA" id="ARBA00022963"/>
    </source>
</evidence>
<gene>
    <name evidence="7" type="ORF">OS493_014249</name>
</gene>
<name>A0A9W9Z196_9CNID</name>
<comment type="catalytic activity">
    <reaction evidence="5">
        <text>a 1,2-diacyl-sn-glycero-3-phospho-(1D-myo-inositol-4,5-bisphosphate) + H2O = 1D-myo-inositol 1,4,5-trisphosphate + a 1,2-diacyl-sn-glycerol + H(+)</text>
        <dbReference type="Rhea" id="RHEA:33179"/>
        <dbReference type="ChEBI" id="CHEBI:15377"/>
        <dbReference type="ChEBI" id="CHEBI:15378"/>
        <dbReference type="ChEBI" id="CHEBI:17815"/>
        <dbReference type="ChEBI" id="CHEBI:58456"/>
        <dbReference type="ChEBI" id="CHEBI:203600"/>
        <dbReference type="EC" id="3.1.4.11"/>
    </reaction>
</comment>
<dbReference type="Gene3D" id="2.30.29.240">
    <property type="match status" value="1"/>
</dbReference>
<evidence type="ECO:0000259" key="6">
    <source>
        <dbReference type="SMART" id="SM00148"/>
    </source>
</evidence>
<proteinExistence type="predicted"/>
<comment type="caution">
    <text evidence="7">The sequence shown here is derived from an EMBL/GenBank/DDBJ whole genome shotgun (WGS) entry which is preliminary data.</text>
</comment>
<sequence>MILRRKEHFKASLGLGYVLCRLAVLAFAASFRISGMATPRISWDVFVPELLQTGTLLTRWEEESNSSQGLLFSVDKYGFFLAWREEDKEGNCLDLCHVTEVRPGGVPKDAKLRESLQSEGEEPLEERSFIIVYGPNLVDVSYLHLCAASSKIAEEWIEGLSPLLHNLRIYNASILTQLLKLYVKLTTHLYLQMSQCWKVRAEGPRGLEAMKLPCGKADELDSASFSFEQFYQLYLKVCARLEIEQLCLKWGGGKAPYLNANQLVNFLNQEQRDPRLNEILYPYYNKEKALSLIWKYEKSLDNLQRDRITVNGLTRYLLSDDNLLMMPNRVEIYQDMTQPLSRYFINSSHNTYLVGRQFGGKSSVEMYRQCLLAGCRCIELDCWDGPGDEPIITHGKAMCTNIMFKTVPRCRRITREGTQTRFKPPSSFIVLPTIPYGWDCTGNPVTITTSSPFFIMNKVMHKLKQ</sequence>
<organism evidence="7 8">
    <name type="scientific">Desmophyllum pertusum</name>
    <dbReference type="NCBI Taxonomy" id="174260"/>
    <lineage>
        <taxon>Eukaryota</taxon>
        <taxon>Metazoa</taxon>
        <taxon>Cnidaria</taxon>
        <taxon>Anthozoa</taxon>
        <taxon>Hexacorallia</taxon>
        <taxon>Scleractinia</taxon>
        <taxon>Caryophylliina</taxon>
        <taxon>Caryophylliidae</taxon>
        <taxon>Desmophyllum</taxon>
    </lineage>
</organism>
<dbReference type="InterPro" id="IPR015359">
    <property type="entry name" value="PLC_EF-hand-like"/>
</dbReference>
<reference evidence="7" key="1">
    <citation type="submission" date="2023-01" db="EMBL/GenBank/DDBJ databases">
        <title>Genome assembly of the deep-sea coral Lophelia pertusa.</title>
        <authorList>
            <person name="Herrera S."/>
            <person name="Cordes E."/>
        </authorList>
    </citation>
    <scope>NUCLEOTIDE SEQUENCE</scope>
    <source>
        <strain evidence="7">USNM1676648</strain>
        <tissue evidence="7">Polyp</tissue>
    </source>
</reference>
<dbReference type="OrthoDB" id="269822at2759"/>
<evidence type="ECO:0000313" key="7">
    <source>
        <dbReference type="EMBL" id="KAJ7373101.1"/>
    </source>
</evidence>
<dbReference type="InterPro" id="IPR000909">
    <property type="entry name" value="PLipase_C_PInositol-sp_X_dom"/>
</dbReference>
<dbReference type="GO" id="GO:0048015">
    <property type="term" value="P:phosphatidylinositol-mediated signaling"/>
    <property type="evidence" value="ECO:0007669"/>
    <property type="project" value="TreeGrafter"/>
</dbReference>
<dbReference type="SUPFAM" id="SSF51695">
    <property type="entry name" value="PLC-like phosphodiesterases"/>
    <property type="match status" value="1"/>
</dbReference>
<evidence type="ECO:0000256" key="4">
    <source>
        <dbReference type="ARBA" id="ARBA00023098"/>
    </source>
</evidence>
<dbReference type="SMART" id="SM00148">
    <property type="entry name" value="PLCXc"/>
    <property type="match status" value="1"/>
</dbReference>
<dbReference type="GO" id="GO:0016042">
    <property type="term" value="P:lipid catabolic process"/>
    <property type="evidence" value="ECO:0007669"/>
    <property type="project" value="UniProtKB-KW"/>
</dbReference>
<keyword evidence="4 5" id="KW-0443">Lipid metabolism</keyword>
<dbReference type="PANTHER" id="PTHR10336:SF36">
    <property type="entry name" value="1-PHOSPHATIDYLINOSITOL 4,5-BISPHOSPHATE PHOSPHODIESTERASE BETA-4"/>
    <property type="match status" value="1"/>
</dbReference>
<dbReference type="Proteomes" id="UP001163046">
    <property type="component" value="Unassembled WGS sequence"/>
</dbReference>
<keyword evidence="2 5" id="KW-0378">Hydrolase</keyword>
<dbReference type="EC" id="3.1.4.11" evidence="1 5"/>
<dbReference type="Pfam" id="PF17787">
    <property type="entry name" value="PH_14"/>
    <property type="match status" value="1"/>
</dbReference>
<evidence type="ECO:0000256" key="2">
    <source>
        <dbReference type="ARBA" id="ARBA00022801"/>
    </source>
</evidence>
<dbReference type="InterPro" id="IPR017946">
    <property type="entry name" value="PLC-like_Pdiesterase_TIM-brl"/>
</dbReference>
<dbReference type="EMBL" id="MU826832">
    <property type="protein sequence ID" value="KAJ7373101.1"/>
    <property type="molecule type" value="Genomic_DNA"/>
</dbReference>
<dbReference type="InterPro" id="IPR011992">
    <property type="entry name" value="EF-hand-dom_pair"/>
</dbReference>
<dbReference type="PANTHER" id="PTHR10336">
    <property type="entry name" value="PHOSPHOINOSITIDE-SPECIFIC PHOSPHOLIPASE C FAMILY PROTEIN"/>
    <property type="match status" value="1"/>
</dbReference>
<dbReference type="InterPro" id="IPR001192">
    <property type="entry name" value="PI-PLC_fam"/>
</dbReference>
<dbReference type="GO" id="GO:0051209">
    <property type="term" value="P:release of sequestered calcium ion into cytosol"/>
    <property type="evidence" value="ECO:0007669"/>
    <property type="project" value="TreeGrafter"/>
</dbReference>